<dbReference type="RefSeq" id="WP_377181353.1">
    <property type="nucleotide sequence ID" value="NZ_JBHUPD010000001.1"/>
</dbReference>
<keyword evidence="7" id="KW-0456">Lyase</keyword>
<feature type="domain" description="Formamidopyrimidine-DNA glycosylase catalytic" evidence="10">
    <location>
        <begin position="2"/>
        <end position="92"/>
    </location>
</feature>
<dbReference type="Pfam" id="PF01149">
    <property type="entry name" value="Fapy_DNA_glyco"/>
    <property type="match status" value="1"/>
</dbReference>
<dbReference type="Pfam" id="PF06831">
    <property type="entry name" value="H2TH"/>
    <property type="match status" value="1"/>
</dbReference>
<gene>
    <name evidence="11" type="ORF">ACFS5N_01155</name>
</gene>
<evidence type="ECO:0000256" key="2">
    <source>
        <dbReference type="ARBA" id="ARBA00009409"/>
    </source>
</evidence>
<comment type="catalytic activity">
    <reaction evidence="1">
        <text>Hydrolysis of DNA containing ring-opened 7-methylguanine residues, releasing 2,6-diamino-4-hydroxy-5-(N-methyl)formamidopyrimidine.</text>
        <dbReference type="EC" id="3.2.2.23"/>
    </reaction>
</comment>
<sequence>MPEGPSIIILKEKLKPFIGKRVLNADGYAKDFDATLLIGKTLKGIKTWGKHTLLIFSKFSVRLHMGLFGSYRINEPVKKNAALHLEFTNGYVNFSITAVKLIEQPLDELYDWSADIMSDRWDSAKALSRLKSKPKAMICDALLDQKIFAGSGNIIKNEALFRARLHPESIIGQIPDDNLNELIKQVVNFTRDFLKWRKINQLTKHLEAYQKDICPRNLIPFHKADTGKTKRHSYFCERCQELFD</sequence>
<dbReference type="Gene3D" id="1.10.8.50">
    <property type="match status" value="1"/>
</dbReference>
<dbReference type="PANTHER" id="PTHR22993">
    <property type="entry name" value="FORMAMIDOPYRIMIDINE-DNA GLYCOSYLASE"/>
    <property type="match status" value="1"/>
</dbReference>
<comment type="similarity">
    <text evidence="2">Belongs to the FPG family.</text>
</comment>
<evidence type="ECO:0000313" key="12">
    <source>
        <dbReference type="Proteomes" id="UP001597557"/>
    </source>
</evidence>
<evidence type="ECO:0000256" key="1">
    <source>
        <dbReference type="ARBA" id="ARBA00001668"/>
    </source>
</evidence>
<dbReference type="PROSITE" id="PS51068">
    <property type="entry name" value="FPG_CAT"/>
    <property type="match status" value="1"/>
</dbReference>
<evidence type="ECO:0000256" key="8">
    <source>
        <dbReference type="ARBA" id="ARBA00023268"/>
    </source>
</evidence>
<keyword evidence="12" id="KW-1185">Reference proteome</keyword>
<evidence type="ECO:0000256" key="5">
    <source>
        <dbReference type="ARBA" id="ARBA00023125"/>
    </source>
</evidence>
<evidence type="ECO:0000256" key="7">
    <source>
        <dbReference type="ARBA" id="ARBA00023239"/>
    </source>
</evidence>
<dbReference type="EMBL" id="JBHUPD010000001">
    <property type="protein sequence ID" value="MFD2871053.1"/>
    <property type="molecule type" value="Genomic_DNA"/>
</dbReference>
<keyword evidence="3" id="KW-0227">DNA damage</keyword>
<keyword evidence="9" id="KW-0326">Glycosidase</keyword>
<accession>A0ABW5Y762</accession>
<keyword evidence="5" id="KW-0238">DNA-binding</keyword>
<reference evidence="12" key="1">
    <citation type="journal article" date="2019" name="Int. J. Syst. Evol. Microbiol.">
        <title>The Global Catalogue of Microorganisms (GCM) 10K type strain sequencing project: providing services to taxonomists for standard genome sequencing and annotation.</title>
        <authorList>
            <consortium name="The Broad Institute Genomics Platform"/>
            <consortium name="The Broad Institute Genome Sequencing Center for Infectious Disease"/>
            <person name="Wu L."/>
            <person name="Ma J."/>
        </authorList>
    </citation>
    <scope>NUCLEOTIDE SEQUENCE [LARGE SCALE GENOMIC DNA]</scope>
    <source>
        <strain evidence="12">KCTC 22437</strain>
    </source>
</reference>
<dbReference type="SUPFAM" id="SSF46946">
    <property type="entry name" value="S13-like H2TH domain"/>
    <property type="match status" value="1"/>
</dbReference>
<dbReference type="SMART" id="SM00898">
    <property type="entry name" value="Fapy_DNA_glyco"/>
    <property type="match status" value="1"/>
</dbReference>
<keyword evidence="6" id="KW-0234">DNA repair</keyword>
<evidence type="ECO:0000256" key="3">
    <source>
        <dbReference type="ARBA" id="ARBA00022763"/>
    </source>
</evidence>
<dbReference type="PANTHER" id="PTHR22993:SF9">
    <property type="entry name" value="FORMAMIDOPYRIMIDINE-DNA GLYCOSYLASE"/>
    <property type="match status" value="1"/>
</dbReference>
<dbReference type="SMART" id="SM01232">
    <property type="entry name" value="H2TH"/>
    <property type="match status" value="1"/>
</dbReference>
<dbReference type="InterPro" id="IPR015886">
    <property type="entry name" value="H2TH_FPG"/>
</dbReference>
<comment type="caution">
    <text evidence="11">The sequence shown here is derived from an EMBL/GenBank/DDBJ whole genome shotgun (WGS) entry which is preliminary data.</text>
</comment>
<organism evidence="11 12">
    <name type="scientific">Mucilaginibacter ximonensis</name>
    <dbReference type="NCBI Taxonomy" id="538021"/>
    <lineage>
        <taxon>Bacteria</taxon>
        <taxon>Pseudomonadati</taxon>
        <taxon>Bacteroidota</taxon>
        <taxon>Sphingobacteriia</taxon>
        <taxon>Sphingobacteriales</taxon>
        <taxon>Sphingobacteriaceae</taxon>
        <taxon>Mucilaginibacter</taxon>
    </lineage>
</organism>
<protein>
    <submittedName>
        <fullName evidence="11">DNA-formamidopyrimidine glycosylase family protein</fullName>
    </submittedName>
</protein>
<keyword evidence="4" id="KW-0378">Hydrolase</keyword>
<dbReference type="InterPro" id="IPR012319">
    <property type="entry name" value="FPG_cat"/>
</dbReference>
<keyword evidence="8" id="KW-0511">Multifunctional enzyme</keyword>
<dbReference type="InterPro" id="IPR035937">
    <property type="entry name" value="FPG_N"/>
</dbReference>
<dbReference type="Proteomes" id="UP001597557">
    <property type="component" value="Unassembled WGS sequence"/>
</dbReference>
<name>A0ABW5Y762_9SPHI</name>
<evidence type="ECO:0000256" key="6">
    <source>
        <dbReference type="ARBA" id="ARBA00023204"/>
    </source>
</evidence>
<dbReference type="InterPro" id="IPR010979">
    <property type="entry name" value="Ribosomal_uS13-like_H2TH"/>
</dbReference>
<evidence type="ECO:0000256" key="4">
    <source>
        <dbReference type="ARBA" id="ARBA00022801"/>
    </source>
</evidence>
<evidence type="ECO:0000259" key="10">
    <source>
        <dbReference type="PROSITE" id="PS51068"/>
    </source>
</evidence>
<proteinExistence type="inferred from homology"/>
<evidence type="ECO:0000256" key="9">
    <source>
        <dbReference type="ARBA" id="ARBA00023295"/>
    </source>
</evidence>
<evidence type="ECO:0000313" key="11">
    <source>
        <dbReference type="EMBL" id="MFD2871053.1"/>
    </source>
</evidence>
<dbReference type="Gene3D" id="3.20.190.10">
    <property type="entry name" value="MutM-like, N-terminal"/>
    <property type="match status" value="1"/>
</dbReference>
<dbReference type="SUPFAM" id="SSF81624">
    <property type="entry name" value="N-terminal domain of MutM-like DNA repair proteins"/>
    <property type="match status" value="1"/>
</dbReference>